<feature type="compositionally biased region" description="Polar residues" evidence="1">
    <location>
        <begin position="506"/>
        <end position="521"/>
    </location>
</feature>
<name>A0AAN6WF48_9PEZI</name>
<keyword evidence="5" id="KW-1185">Reference proteome</keyword>
<keyword evidence="2" id="KW-0812">Transmembrane</keyword>
<accession>A0AAN6WF48</accession>
<comment type="caution">
    <text evidence="4">The sequence shown here is derived from an EMBL/GenBank/DDBJ whole genome shotgun (WGS) entry which is preliminary data.</text>
</comment>
<protein>
    <submittedName>
        <fullName evidence="4">Uncharacterized protein</fullName>
    </submittedName>
</protein>
<feature type="region of interest" description="Disordered" evidence="1">
    <location>
        <begin position="259"/>
        <end position="409"/>
    </location>
</feature>
<organism evidence="4 5">
    <name type="scientific">Triangularia setosa</name>
    <dbReference type="NCBI Taxonomy" id="2587417"/>
    <lineage>
        <taxon>Eukaryota</taxon>
        <taxon>Fungi</taxon>
        <taxon>Dikarya</taxon>
        <taxon>Ascomycota</taxon>
        <taxon>Pezizomycotina</taxon>
        <taxon>Sordariomycetes</taxon>
        <taxon>Sordariomycetidae</taxon>
        <taxon>Sordariales</taxon>
        <taxon>Podosporaceae</taxon>
        <taxon>Triangularia</taxon>
    </lineage>
</organism>
<evidence type="ECO:0000256" key="3">
    <source>
        <dbReference type="SAM" id="SignalP"/>
    </source>
</evidence>
<gene>
    <name evidence="4" type="ORF">QBC36DRAFT_322553</name>
</gene>
<sequence>MLSAGVSSYNKAAFALLFATTSWPSFCAALPSFQQLLRRGDLWLDYFSPTPSPEDGPPLSANAVRDPAYLPIHIGAIVGAYGFALVIVAILLLALLKTRRTHIRNGELPEEERGLLAFNPFTQQFLSEEEYKKQLEQYQLQAEQFQAGQFHPEQFQQEQFQTEQQQLGQGLGQKLSLQTDLPAHNRNYSLPSASPLTARDRLGGPLSPAKSQFSIATAHSPTSTILACGIDLSVDQTVVGRDRAMAQNQLEEMYKHVMEQERAKAEGRAYEPPPMLTSPSTKSVNTMPPTPGSIKRERNKPSNLNLAQDTKKESRSSSLLNFLKSPRKNKVQGSGMVISSPILTPMSGTFPRHDEQEMNPIPPRHYAPPVPPPVPHGTSSDLPFRRHGNNNAGSSSQHLPTPDISPVSTQSIDSRIDAAVAPGRHHNRDASNTTNDEPPSATSSTSTSGLVGLPTSPKPGVDRFPSLDSLPASPRPGQTSFSRPNPPSAVRAGGALPFRAYEPAVTSPSAASFGTTKQTVFTRPDRDAGLPTGQRTPWTGAPVPYTPYQPFSPVVPVTPSLLSKKERKMMRRLEPKTPTLEMVRDTDDMW</sequence>
<dbReference type="EMBL" id="MU866117">
    <property type="protein sequence ID" value="KAK4179397.1"/>
    <property type="molecule type" value="Genomic_DNA"/>
</dbReference>
<keyword evidence="3" id="KW-0732">Signal</keyword>
<feature type="compositionally biased region" description="Polar residues" evidence="1">
    <location>
        <begin position="277"/>
        <end position="287"/>
    </location>
</feature>
<feature type="transmembrane region" description="Helical" evidence="2">
    <location>
        <begin position="72"/>
        <end position="96"/>
    </location>
</feature>
<dbReference type="AlphaFoldDB" id="A0AAN6WF48"/>
<feature type="compositionally biased region" description="Pro residues" evidence="1">
    <location>
        <begin position="360"/>
        <end position="375"/>
    </location>
</feature>
<feature type="compositionally biased region" description="Low complexity" evidence="1">
    <location>
        <begin position="438"/>
        <end position="455"/>
    </location>
</feature>
<evidence type="ECO:0000313" key="4">
    <source>
        <dbReference type="EMBL" id="KAK4179397.1"/>
    </source>
</evidence>
<feature type="signal peptide" evidence="3">
    <location>
        <begin position="1"/>
        <end position="29"/>
    </location>
</feature>
<feature type="chain" id="PRO_5042996182" evidence="3">
    <location>
        <begin position="30"/>
        <end position="590"/>
    </location>
</feature>
<feature type="compositionally biased region" description="Basic and acidic residues" evidence="1">
    <location>
        <begin position="259"/>
        <end position="269"/>
    </location>
</feature>
<reference evidence="4" key="2">
    <citation type="submission" date="2023-05" db="EMBL/GenBank/DDBJ databases">
        <authorList>
            <consortium name="Lawrence Berkeley National Laboratory"/>
            <person name="Steindorff A."/>
            <person name="Hensen N."/>
            <person name="Bonometti L."/>
            <person name="Westerberg I."/>
            <person name="Brannstrom I.O."/>
            <person name="Guillou S."/>
            <person name="Cros-Aarteil S."/>
            <person name="Calhoun S."/>
            <person name="Haridas S."/>
            <person name="Kuo A."/>
            <person name="Mondo S."/>
            <person name="Pangilinan J."/>
            <person name="Riley R."/>
            <person name="Labutti K."/>
            <person name="Andreopoulos B."/>
            <person name="Lipzen A."/>
            <person name="Chen C."/>
            <person name="Yanf M."/>
            <person name="Daum C."/>
            <person name="Ng V."/>
            <person name="Clum A."/>
            <person name="Ohm R."/>
            <person name="Martin F."/>
            <person name="Silar P."/>
            <person name="Natvig D."/>
            <person name="Lalanne C."/>
            <person name="Gautier V."/>
            <person name="Ament-Velasquez S.L."/>
            <person name="Kruys A."/>
            <person name="Hutchinson M.I."/>
            <person name="Powell A.J."/>
            <person name="Barry K."/>
            <person name="Miller A.N."/>
            <person name="Grigoriev I.V."/>
            <person name="Debuchy R."/>
            <person name="Gladieux P."/>
            <person name="Thoren M.H."/>
            <person name="Johannesson H."/>
        </authorList>
    </citation>
    <scope>NUCLEOTIDE SEQUENCE</scope>
    <source>
        <strain evidence="4">CBS 892.96</strain>
    </source>
</reference>
<reference evidence="4" key="1">
    <citation type="journal article" date="2023" name="Mol. Phylogenet. Evol.">
        <title>Genome-scale phylogeny and comparative genomics of the fungal order Sordariales.</title>
        <authorList>
            <person name="Hensen N."/>
            <person name="Bonometti L."/>
            <person name="Westerberg I."/>
            <person name="Brannstrom I.O."/>
            <person name="Guillou S."/>
            <person name="Cros-Aarteil S."/>
            <person name="Calhoun S."/>
            <person name="Haridas S."/>
            <person name="Kuo A."/>
            <person name="Mondo S."/>
            <person name="Pangilinan J."/>
            <person name="Riley R."/>
            <person name="LaButti K."/>
            <person name="Andreopoulos B."/>
            <person name="Lipzen A."/>
            <person name="Chen C."/>
            <person name="Yan M."/>
            <person name="Daum C."/>
            <person name="Ng V."/>
            <person name="Clum A."/>
            <person name="Steindorff A."/>
            <person name="Ohm R.A."/>
            <person name="Martin F."/>
            <person name="Silar P."/>
            <person name="Natvig D.O."/>
            <person name="Lalanne C."/>
            <person name="Gautier V."/>
            <person name="Ament-Velasquez S.L."/>
            <person name="Kruys A."/>
            <person name="Hutchinson M.I."/>
            <person name="Powell A.J."/>
            <person name="Barry K."/>
            <person name="Miller A.N."/>
            <person name="Grigoriev I.V."/>
            <person name="Debuchy R."/>
            <person name="Gladieux P."/>
            <person name="Hiltunen Thoren M."/>
            <person name="Johannesson H."/>
        </authorList>
    </citation>
    <scope>NUCLEOTIDE SEQUENCE</scope>
    <source>
        <strain evidence="4">CBS 892.96</strain>
    </source>
</reference>
<keyword evidence="2" id="KW-1133">Transmembrane helix</keyword>
<feature type="compositionally biased region" description="Polar residues" evidence="1">
    <location>
        <begin position="389"/>
        <end position="399"/>
    </location>
</feature>
<feature type="region of interest" description="Disordered" evidence="1">
    <location>
        <begin position="505"/>
        <end position="541"/>
    </location>
</feature>
<keyword evidence="2" id="KW-0472">Membrane</keyword>
<feature type="region of interest" description="Disordered" evidence="1">
    <location>
        <begin position="421"/>
        <end position="493"/>
    </location>
</feature>
<proteinExistence type="predicted"/>
<evidence type="ECO:0000256" key="1">
    <source>
        <dbReference type="SAM" id="MobiDB-lite"/>
    </source>
</evidence>
<dbReference type="Proteomes" id="UP001302321">
    <property type="component" value="Unassembled WGS sequence"/>
</dbReference>
<evidence type="ECO:0000256" key="2">
    <source>
        <dbReference type="SAM" id="Phobius"/>
    </source>
</evidence>
<evidence type="ECO:0000313" key="5">
    <source>
        <dbReference type="Proteomes" id="UP001302321"/>
    </source>
</evidence>